<keyword evidence="2" id="KW-1185">Reference proteome</keyword>
<reference evidence="2" key="1">
    <citation type="submission" date="2015-11" db="EMBL/GenBank/DDBJ databases">
        <authorList>
            <person name="Varghese N."/>
        </authorList>
    </citation>
    <scope>NUCLEOTIDE SEQUENCE [LARGE SCALE GENOMIC DNA]</scope>
    <source>
        <strain evidence="2">DSM 45899</strain>
    </source>
</reference>
<dbReference type="Proteomes" id="UP000198802">
    <property type="component" value="Unassembled WGS sequence"/>
</dbReference>
<evidence type="ECO:0000313" key="1">
    <source>
        <dbReference type="EMBL" id="CUU55019.1"/>
    </source>
</evidence>
<evidence type="ECO:0000313" key="2">
    <source>
        <dbReference type="Proteomes" id="UP000198802"/>
    </source>
</evidence>
<dbReference type="AlphaFoldDB" id="A0A0S4QHE0"/>
<dbReference type="EMBL" id="FAOZ01000004">
    <property type="protein sequence ID" value="CUU55019.1"/>
    <property type="molecule type" value="Genomic_DNA"/>
</dbReference>
<proteinExistence type="predicted"/>
<organism evidence="1 2">
    <name type="scientific">Parafrankia irregularis</name>
    <dbReference type="NCBI Taxonomy" id="795642"/>
    <lineage>
        <taxon>Bacteria</taxon>
        <taxon>Bacillati</taxon>
        <taxon>Actinomycetota</taxon>
        <taxon>Actinomycetes</taxon>
        <taxon>Frankiales</taxon>
        <taxon>Frankiaceae</taxon>
        <taxon>Parafrankia</taxon>
    </lineage>
</organism>
<protein>
    <submittedName>
        <fullName evidence="1">Uncharacterized protein</fullName>
    </submittedName>
</protein>
<name>A0A0S4QHE0_9ACTN</name>
<accession>A0A0S4QHE0</accession>
<sequence length="77" mass="7816">MDVSAYMIAAAVAQMARDDAATAAFAALDARNQAALEQTADLPEADPPPFDALTTDAQALVHRVLASALGTDTASVA</sequence>
<gene>
    <name evidence="1" type="ORF">Ga0074812_104100</name>
</gene>